<feature type="region of interest" description="Disordered" evidence="1">
    <location>
        <begin position="344"/>
        <end position="367"/>
    </location>
</feature>
<organism evidence="3 4">
    <name type="scientific">Triangularia setosa</name>
    <dbReference type="NCBI Taxonomy" id="2587417"/>
    <lineage>
        <taxon>Eukaryota</taxon>
        <taxon>Fungi</taxon>
        <taxon>Dikarya</taxon>
        <taxon>Ascomycota</taxon>
        <taxon>Pezizomycotina</taxon>
        <taxon>Sordariomycetes</taxon>
        <taxon>Sordariomycetidae</taxon>
        <taxon>Sordariales</taxon>
        <taxon>Podosporaceae</taxon>
        <taxon>Triangularia</taxon>
    </lineage>
</organism>
<feature type="domain" description="F-box" evidence="2">
    <location>
        <begin position="84"/>
        <end position="130"/>
    </location>
</feature>
<dbReference type="AlphaFoldDB" id="A0AAN6WFZ9"/>
<proteinExistence type="predicted"/>
<dbReference type="EMBL" id="MU866110">
    <property type="protein sequence ID" value="KAK4179772.1"/>
    <property type="molecule type" value="Genomic_DNA"/>
</dbReference>
<dbReference type="PROSITE" id="PS50181">
    <property type="entry name" value="FBOX"/>
    <property type="match status" value="1"/>
</dbReference>
<name>A0AAN6WFZ9_9PEZI</name>
<evidence type="ECO:0000313" key="4">
    <source>
        <dbReference type="Proteomes" id="UP001302321"/>
    </source>
</evidence>
<dbReference type="SUPFAM" id="SSF81383">
    <property type="entry name" value="F-box domain"/>
    <property type="match status" value="1"/>
</dbReference>
<reference evidence="3" key="1">
    <citation type="journal article" date="2023" name="Mol. Phylogenet. Evol.">
        <title>Genome-scale phylogeny and comparative genomics of the fungal order Sordariales.</title>
        <authorList>
            <person name="Hensen N."/>
            <person name="Bonometti L."/>
            <person name="Westerberg I."/>
            <person name="Brannstrom I.O."/>
            <person name="Guillou S."/>
            <person name="Cros-Aarteil S."/>
            <person name="Calhoun S."/>
            <person name="Haridas S."/>
            <person name="Kuo A."/>
            <person name="Mondo S."/>
            <person name="Pangilinan J."/>
            <person name="Riley R."/>
            <person name="LaButti K."/>
            <person name="Andreopoulos B."/>
            <person name="Lipzen A."/>
            <person name="Chen C."/>
            <person name="Yan M."/>
            <person name="Daum C."/>
            <person name="Ng V."/>
            <person name="Clum A."/>
            <person name="Steindorff A."/>
            <person name="Ohm R.A."/>
            <person name="Martin F."/>
            <person name="Silar P."/>
            <person name="Natvig D.O."/>
            <person name="Lalanne C."/>
            <person name="Gautier V."/>
            <person name="Ament-Velasquez S.L."/>
            <person name="Kruys A."/>
            <person name="Hutchinson M.I."/>
            <person name="Powell A.J."/>
            <person name="Barry K."/>
            <person name="Miller A.N."/>
            <person name="Grigoriev I.V."/>
            <person name="Debuchy R."/>
            <person name="Gladieux P."/>
            <person name="Hiltunen Thoren M."/>
            <person name="Johannesson H."/>
        </authorList>
    </citation>
    <scope>NUCLEOTIDE SEQUENCE</scope>
    <source>
        <strain evidence="3">CBS 892.96</strain>
    </source>
</reference>
<protein>
    <recommendedName>
        <fullName evidence="2">F-box domain-containing protein</fullName>
    </recommendedName>
</protein>
<evidence type="ECO:0000313" key="3">
    <source>
        <dbReference type="EMBL" id="KAK4179772.1"/>
    </source>
</evidence>
<evidence type="ECO:0000256" key="1">
    <source>
        <dbReference type="SAM" id="MobiDB-lite"/>
    </source>
</evidence>
<reference evidence="3" key="2">
    <citation type="submission" date="2023-05" db="EMBL/GenBank/DDBJ databases">
        <authorList>
            <consortium name="Lawrence Berkeley National Laboratory"/>
            <person name="Steindorff A."/>
            <person name="Hensen N."/>
            <person name="Bonometti L."/>
            <person name="Westerberg I."/>
            <person name="Brannstrom I.O."/>
            <person name="Guillou S."/>
            <person name="Cros-Aarteil S."/>
            <person name="Calhoun S."/>
            <person name="Haridas S."/>
            <person name="Kuo A."/>
            <person name="Mondo S."/>
            <person name="Pangilinan J."/>
            <person name="Riley R."/>
            <person name="Labutti K."/>
            <person name="Andreopoulos B."/>
            <person name="Lipzen A."/>
            <person name="Chen C."/>
            <person name="Yanf M."/>
            <person name="Daum C."/>
            <person name="Ng V."/>
            <person name="Clum A."/>
            <person name="Ohm R."/>
            <person name="Martin F."/>
            <person name="Silar P."/>
            <person name="Natvig D."/>
            <person name="Lalanne C."/>
            <person name="Gautier V."/>
            <person name="Ament-Velasquez S.L."/>
            <person name="Kruys A."/>
            <person name="Hutchinson M.I."/>
            <person name="Powell A.J."/>
            <person name="Barry K."/>
            <person name="Miller A.N."/>
            <person name="Grigoriev I.V."/>
            <person name="Debuchy R."/>
            <person name="Gladieux P."/>
            <person name="Thoren M.H."/>
            <person name="Johannesson H."/>
        </authorList>
    </citation>
    <scope>NUCLEOTIDE SEQUENCE</scope>
    <source>
        <strain evidence="3">CBS 892.96</strain>
    </source>
</reference>
<comment type="caution">
    <text evidence="3">The sequence shown here is derived from an EMBL/GenBank/DDBJ whole genome shotgun (WGS) entry which is preliminary data.</text>
</comment>
<gene>
    <name evidence="3" type="ORF">QBC36DRAFT_321726</name>
</gene>
<dbReference type="InterPro" id="IPR001810">
    <property type="entry name" value="F-box_dom"/>
</dbReference>
<keyword evidence="4" id="KW-1185">Reference proteome</keyword>
<evidence type="ECO:0000259" key="2">
    <source>
        <dbReference type="PROSITE" id="PS50181"/>
    </source>
</evidence>
<accession>A0AAN6WFZ9</accession>
<dbReference type="Pfam" id="PF00646">
    <property type="entry name" value="F-box"/>
    <property type="match status" value="1"/>
</dbReference>
<sequence>MLRPARLSLKRTDKTSRMATLMPRGYRSATEYHFREEQADAIVRTTAYHRKDYCRSVIWFSPREHVGIRMSIATPFRRASYTGLGSLDRLPLELLHDVLLRLDMHSLFNFRQTNLRSRQTADSLKQYQMVVSHGLNLLCALLRTRLAVGVSLFDFYYALCTKACTFCGEFGGFISLLTWNRCCFTCLQGALETRVQTLAAVRKQFHLTKAELDQLRSFKTLPGIYSMKESVHKSRITVVSAHQAILAFGHQPHALAQPLPAKLGLNQKFNFMGSCALPYYDRQTGKVEHGMSCAGCQLALEKDIIGSRGEKWAFEARDKVYAQDGFLEHFRWCEQAQLLWRSSSEGNNRPTELPEAARRGGYFNKRE</sequence>
<dbReference type="InterPro" id="IPR036047">
    <property type="entry name" value="F-box-like_dom_sf"/>
</dbReference>
<dbReference type="Proteomes" id="UP001302321">
    <property type="component" value="Unassembled WGS sequence"/>
</dbReference>